<evidence type="ECO:0000313" key="3">
    <source>
        <dbReference type="Proteomes" id="UP000469724"/>
    </source>
</evidence>
<keyword evidence="1" id="KW-0472">Membrane</keyword>
<sequence length="72" mass="7345">MPVPPPYYGGYYGPSSGSVAAGIAIGAMLTVLPATAIAISNSANQTIYRDGGQCFLETYDGGAKVYKAIPCP</sequence>
<evidence type="ECO:0000313" key="2">
    <source>
        <dbReference type="EMBL" id="NDY55559.1"/>
    </source>
</evidence>
<protein>
    <submittedName>
        <fullName evidence="2">Uncharacterized protein</fullName>
    </submittedName>
</protein>
<keyword evidence="1" id="KW-1133">Transmembrane helix</keyword>
<comment type="caution">
    <text evidence="2">The sequence shown here is derived from an EMBL/GenBank/DDBJ whole genome shotgun (WGS) entry which is preliminary data.</text>
</comment>
<accession>A0A7K3NK11</accession>
<dbReference type="Proteomes" id="UP000469724">
    <property type="component" value="Unassembled WGS sequence"/>
</dbReference>
<name>A0A7K3NK11_9BACT</name>
<dbReference type="EMBL" id="JAAGRQ010000006">
    <property type="protein sequence ID" value="NDY55559.1"/>
    <property type="molecule type" value="Genomic_DNA"/>
</dbReference>
<dbReference type="RefSeq" id="WP_163300615.1">
    <property type="nucleotide sequence ID" value="NZ_JAAGRQ010000006.1"/>
</dbReference>
<keyword evidence="3" id="KW-1185">Reference proteome</keyword>
<organism evidence="2 3">
    <name type="scientific">Desulfolutivibrio sulfodismutans</name>
    <dbReference type="NCBI Taxonomy" id="63561"/>
    <lineage>
        <taxon>Bacteria</taxon>
        <taxon>Pseudomonadati</taxon>
        <taxon>Thermodesulfobacteriota</taxon>
        <taxon>Desulfovibrionia</taxon>
        <taxon>Desulfovibrionales</taxon>
        <taxon>Desulfovibrionaceae</taxon>
        <taxon>Desulfolutivibrio</taxon>
    </lineage>
</organism>
<feature type="transmembrane region" description="Helical" evidence="1">
    <location>
        <begin position="20"/>
        <end position="39"/>
    </location>
</feature>
<proteinExistence type="predicted"/>
<gene>
    <name evidence="2" type="ORF">G3N56_02210</name>
</gene>
<reference evidence="2 3" key="1">
    <citation type="submission" date="2020-02" db="EMBL/GenBank/DDBJ databases">
        <title>Comparative genomics of sulfur disproportionating microorganisms.</title>
        <authorList>
            <person name="Ward L.M."/>
            <person name="Bertran E."/>
            <person name="Johnston D.T."/>
        </authorList>
    </citation>
    <scope>NUCLEOTIDE SEQUENCE [LARGE SCALE GENOMIC DNA]</scope>
    <source>
        <strain evidence="2 3">DSM 3696</strain>
    </source>
</reference>
<keyword evidence="1" id="KW-0812">Transmembrane</keyword>
<dbReference type="AlphaFoldDB" id="A0A7K3NK11"/>
<evidence type="ECO:0000256" key="1">
    <source>
        <dbReference type="SAM" id="Phobius"/>
    </source>
</evidence>